<protein>
    <submittedName>
        <fullName evidence="1">Uncharacterized protein</fullName>
    </submittedName>
</protein>
<reference evidence="1 2" key="1">
    <citation type="journal article" date="2008" name="Biol. Direct">
        <title>Complete genome sequence of the extremely acidophilic methanotroph isolate V4, Methylacidiphilum infernorum, a representative of the bacterial phylum Verrucomicrobia.</title>
        <authorList>
            <person name="Hou S."/>
            <person name="Makarova K.S."/>
            <person name="Saw J.H."/>
            <person name="Senin P."/>
            <person name="Ly B.V."/>
            <person name="Zhou Z."/>
            <person name="Ren Y."/>
            <person name="Wang J."/>
            <person name="Galperin M.Y."/>
            <person name="Omelchenko M.V."/>
            <person name="Wolf Y.I."/>
            <person name="Yutin N."/>
            <person name="Koonin E.V."/>
            <person name="Stott M.B."/>
            <person name="Mountain B.W."/>
            <person name="Crowe M.A."/>
            <person name="Smirnova A.V."/>
            <person name="Dunfield P.F."/>
            <person name="Feng L."/>
            <person name="Wang L."/>
            <person name="Alam M."/>
        </authorList>
    </citation>
    <scope>NUCLEOTIDE SEQUENCE [LARGE SCALE GENOMIC DNA]</scope>
    <source>
        <strain evidence="2">Isolate V4</strain>
    </source>
</reference>
<dbReference type="KEGG" id="min:Minf_1492"/>
<name>B3DW43_METI4</name>
<proteinExistence type="predicted"/>
<sequence>MIGIHFGSSFISFLCIFNPVTKHGINPPLVIFS</sequence>
<dbReference type="EMBL" id="CP000975">
    <property type="protein sequence ID" value="ACD83546.1"/>
    <property type="molecule type" value="Genomic_DNA"/>
</dbReference>
<dbReference type="HOGENOM" id="CLU_3382674_0_0_0"/>
<accession>B3DW43</accession>
<organism evidence="1 2">
    <name type="scientific">Methylacidiphilum infernorum (isolate V4)</name>
    <name type="common">Methylokorus infernorum (strain V4)</name>
    <dbReference type="NCBI Taxonomy" id="481448"/>
    <lineage>
        <taxon>Bacteria</taxon>
        <taxon>Pseudomonadati</taxon>
        <taxon>Verrucomicrobiota</taxon>
        <taxon>Methylacidiphilae</taxon>
        <taxon>Methylacidiphilales</taxon>
        <taxon>Methylacidiphilaceae</taxon>
        <taxon>Methylacidiphilum (ex Ratnadevi et al. 2023)</taxon>
    </lineage>
</organism>
<dbReference type="Proteomes" id="UP000009149">
    <property type="component" value="Chromosome"/>
</dbReference>
<dbReference type="AlphaFoldDB" id="B3DW43"/>
<evidence type="ECO:0000313" key="2">
    <source>
        <dbReference type="Proteomes" id="UP000009149"/>
    </source>
</evidence>
<evidence type="ECO:0000313" key="1">
    <source>
        <dbReference type="EMBL" id="ACD83546.1"/>
    </source>
</evidence>
<dbReference type="STRING" id="481448.Minf_1492"/>
<gene>
    <name evidence="1" type="ordered locus">Minf_1492</name>
</gene>